<dbReference type="PANTHER" id="PTHR35894">
    <property type="entry name" value="GENERAL SECRETION PATHWAY PROTEIN A-RELATED"/>
    <property type="match status" value="1"/>
</dbReference>
<dbReference type="RefSeq" id="WP_218323549.1">
    <property type="nucleotide sequence ID" value="NZ_JAEEGC010000178.1"/>
</dbReference>
<dbReference type="Proteomes" id="UP000694308">
    <property type="component" value="Unassembled WGS sequence"/>
</dbReference>
<evidence type="ECO:0000313" key="3">
    <source>
        <dbReference type="Proteomes" id="UP000694308"/>
    </source>
</evidence>
<evidence type="ECO:0000259" key="1">
    <source>
        <dbReference type="Pfam" id="PF13401"/>
    </source>
</evidence>
<comment type="caution">
    <text evidence="2">The sequence shown here is derived from an EMBL/GenBank/DDBJ whole genome shotgun (WGS) entry which is preliminary data.</text>
</comment>
<feature type="domain" description="ORC1/DEAH AAA+ ATPase" evidence="1">
    <location>
        <begin position="136"/>
        <end position="284"/>
    </location>
</feature>
<dbReference type="InterPro" id="IPR049945">
    <property type="entry name" value="AAA_22"/>
</dbReference>
<gene>
    <name evidence="2" type="ORF">I6U48_26670</name>
</gene>
<protein>
    <submittedName>
        <fullName evidence="2">ATP-binding protein</fullName>
    </submittedName>
</protein>
<evidence type="ECO:0000313" key="2">
    <source>
        <dbReference type="EMBL" id="MBV7276469.1"/>
    </source>
</evidence>
<dbReference type="Pfam" id="PF13401">
    <property type="entry name" value="AAA_22"/>
    <property type="match status" value="1"/>
</dbReference>
<sequence length="490" mass="56005">MNKSLMLPSGILAEEADYKNQIIDEYNNNPFVQALPTIRTKEEIVTILNQNLKISKKELELDEYVRIHMLQRTYKGVFQVLPIHIKVFNMIDTLMRQGYIDRNPFNPEYIRHINKLGNKLINKDFSMSVNSNFVTTASCGLLIGFSGMGKTRIVNKILENTPQLIYHSNYNNTNFNAIQVTWIKLEAPHNSSLKALTLQFFMKIDELIGSRNMERYAVKNLSVDAMLPIMGQLANNINLGLLVIDELQHLNKNTSQIMNYFVALMNTFGVAILLIGTPACYDMLTGELRIARRVTGSGEIIWNNMKNDKEFRLFINGIWKNQYVRNRANLDEEIINLFYEKTQGISDLVVKLFVSTQKVAIERNIETITKELVEKVWDKEFKLLKPMISSIASNNRAKMFKYEDIRVLESNSIIKKAKAVEKNSLGEKEGTIKENILKGKKKKIKISGLEGNDIRRIIVEGIKQGKNNYEALIDAGVIVSMDMILIGSVV</sequence>
<keyword evidence="3" id="KW-1185">Reference proteome</keyword>
<proteinExistence type="predicted"/>
<reference evidence="2" key="1">
    <citation type="submission" date="2020-12" db="EMBL/GenBank/DDBJ databases">
        <title>Clostridium thailandense sp. nov., a novel acetogenic bacterium isolated from peat land soil in Thailand.</title>
        <authorList>
            <person name="Chaikitkaew S."/>
            <person name="Birkeland N.K."/>
        </authorList>
    </citation>
    <scope>NUCLEOTIDE SEQUENCE</scope>
    <source>
        <strain evidence="2">PL3</strain>
    </source>
</reference>
<keyword evidence="2" id="KW-0067">ATP-binding</keyword>
<keyword evidence="2" id="KW-0547">Nucleotide-binding</keyword>
<dbReference type="EMBL" id="JAEEGC010000178">
    <property type="protein sequence ID" value="MBV7276469.1"/>
    <property type="molecule type" value="Genomic_DNA"/>
</dbReference>
<dbReference type="GO" id="GO:0005524">
    <property type="term" value="F:ATP binding"/>
    <property type="evidence" value="ECO:0007669"/>
    <property type="project" value="UniProtKB-KW"/>
</dbReference>
<accession>A0A949X4G8</accession>
<dbReference type="AlphaFoldDB" id="A0A949X4G8"/>
<organism evidence="2 3">
    <name type="scientific">Clostridium thailandense</name>
    <dbReference type="NCBI Taxonomy" id="2794346"/>
    <lineage>
        <taxon>Bacteria</taxon>
        <taxon>Bacillati</taxon>
        <taxon>Bacillota</taxon>
        <taxon>Clostridia</taxon>
        <taxon>Eubacteriales</taxon>
        <taxon>Clostridiaceae</taxon>
        <taxon>Clostridium</taxon>
    </lineage>
</organism>
<dbReference type="InterPro" id="IPR052026">
    <property type="entry name" value="ExeA_AAA_ATPase_DNA-bind"/>
</dbReference>
<name>A0A949X4G8_9CLOT</name>
<dbReference type="PANTHER" id="PTHR35894:SF1">
    <property type="entry name" value="PHOSPHORIBULOKINASE _ URIDINE KINASE FAMILY"/>
    <property type="match status" value="1"/>
</dbReference>
<dbReference type="GO" id="GO:0016887">
    <property type="term" value="F:ATP hydrolysis activity"/>
    <property type="evidence" value="ECO:0007669"/>
    <property type="project" value="InterPro"/>
</dbReference>